<evidence type="ECO:0000256" key="5">
    <source>
        <dbReference type="ARBA" id="ARBA00023277"/>
    </source>
</evidence>
<dbReference type="STRING" id="1076872.G8ZTA0"/>
<gene>
    <name evidence="12" type="primary">TDEL0D02600</name>
    <name evidence="12" type="ORF">TDEL_0D02600</name>
</gene>
<dbReference type="GeneID" id="11502279"/>
<dbReference type="KEGG" id="tdl:TDEL_0D02600"/>
<dbReference type="InParanoid" id="G8ZTA0"/>
<dbReference type="Proteomes" id="UP000005627">
    <property type="component" value="Chromosome 4"/>
</dbReference>
<keyword evidence="10" id="KW-1133">Transmembrane helix</keyword>
<dbReference type="Gene3D" id="3.20.20.80">
    <property type="entry name" value="Glycosidases"/>
    <property type="match status" value="1"/>
</dbReference>
<proteinExistence type="inferred from homology"/>
<keyword evidence="5" id="KW-0119">Carbohydrate metabolism</keyword>
<keyword evidence="4" id="KW-0146">Chitin degradation</keyword>
<evidence type="ECO:0000256" key="8">
    <source>
        <dbReference type="RuleBase" id="RU000489"/>
    </source>
</evidence>
<dbReference type="InterPro" id="IPR017853">
    <property type="entry name" value="GH"/>
</dbReference>
<comment type="similarity">
    <text evidence="9">Belongs to the glycosyl hydrolase 18 family.</text>
</comment>
<name>G8ZTA0_TORDE</name>
<dbReference type="InterPro" id="IPR029070">
    <property type="entry name" value="Chitinase_insertion_sf"/>
</dbReference>
<dbReference type="Gene3D" id="3.10.50.10">
    <property type="match status" value="1"/>
</dbReference>
<keyword evidence="10" id="KW-0812">Transmembrane</keyword>
<protein>
    <recommendedName>
        <fullName evidence="2">chitinase</fullName>
        <ecNumber evidence="2">3.2.1.14</ecNumber>
    </recommendedName>
</protein>
<evidence type="ECO:0000256" key="6">
    <source>
        <dbReference type="ARBA" id="ARBA00023295"/>
    </source>
</evidence>
<dbReference type="PROSITE" id="PS51910">
    <property type="entry name" value="GH18_2"/>
    <property type="match status" value="1"/>
</dbReference>
<accession>G8ZTA0</accession>
<dbReference type="InterPro" id="IPR001579">
    <property type="entry name" value="Glyco_hydro_18_chit_AS"/>
</dbReference>
<feature type="transmembrane region" description="Helical" evidence="10">
    <location>
        <begin position="6"/>
        <end position="27"/>
    </location>
</feature>
<keyword evidence="7" id="KW-0624">Polysaccharide degradation</keyword>
<sequence>MQRRPWLSHTVIIIVILASIAVEMCFYKKIFHRSAQRKVVDYVQSQPQQAQLVTNPGTVEPGQYLSGLYYSNWSPYSPRMHFPHDIDLSRVSHIYYAFFLVDGATGALKLGDEWSDVGMDLYKPMAIKLNKLNPEVKNDLERQRRILPNGCLGELFYMRNANLFPNRNIRDFKVIMCVGGWSNREEFPKMVRNPKRVDKFIDSCIETMFKYGFDGIDLDWEFPEDDGFEPQMYLQLAKRLKERMNELEDAIFGPNMNHPKFQLSMATPAFSEKLDILPITEMDKYIDIWNMMTYDYHGEWSEKTGYHCNLYNGSTKSFDETHQKHIYSTESVEGLDAHSAIEHMLNVAGVNSHKICLGMAAYGRGFTNVVAQSTDKRFIDKPFHGVGGASDGEPGMWLYNQLPIQGTHELFDPDYVSGFCYSSTSKTFVGYDSVESVRFKAQYVREKNLAGGFWWESCGDDHANQSRSLLNAFTNEIKFVSKFDDLMYRQTPVLRYYVNKFGNDAFLSPFILNLLAGQGEAPH</sequence>
<dbReference type="Pfam" id="PF00704">
    <property type="entry name" value="Glyco_hydro_18"/>
    <property type="match status" value="1"/>
</dbReference>
<dbReference type="SUPFAM" id="SSF51445">
    <property type="entry name" value="(Trans)glycosidases"/>
    <property type="match status" value="1"/>
</dbReference>
<dbReference type="AlphaFoldDB" id="G8ZTA0"/>
<dbReference type="HOGENOM" id="CLU_002833_1_2_1"/>
<evidence type="ECO:0000313" key="13">
    <source>
        <dbReference type="Proteomes" id="UP000005627"/>
    </source>
</evidence>
<keyword evidence="3 8" id="KW-0378">Hydrolase</keyword>
<keyword evidence="6 8" id="KW-0326">Glycosidase</keyword>
<dbReference type="InterPro" id="IPR001223">
    <property type="entry name" value="Glyco_hydro18_cat"/>
</dbReference>
<dbReference type="GO" id="GO:0005576">
    <property type="term" value="C:extracellular region"/>
    <property type="evidence" value="ECO:0007669"/>
    <property type="project" value="TreeGrafter"/>
</dbReference>
<dbReference type="GO" id="GO:0035885">
    <property type="term" value="F:exochitinase activity"/>
    <property type="evidence" value="ECO:0007669"/>
    <property type="project" value="EnsemblFungi"/>
</dbReference>
<dbReference type="InterPro" id="IPR011583">
    <property type="entry name" value="Chitinase_II/V-like_cat"/>
</dbReference>
<dbReference type="OrthoDB" id="76388at2759"/>
<dbReference type="EC" id="3.2.1.14" evidence="2"/>
<dbReference type="EMBL" id="HE616745">
    <property type="protein sequence ID" value="CCE91844.1"/>
    <property type="molecule type" value="Genomic_DNA"/>
</dbReference>
<evidence type="ECO:0000256" key="7">
    <source>
        <dbReference type="ARBA" id="ARBA00023326"/>
    </source>
</evidence>
<evidence type="ECO:0000256" key="9">
    <source>
        <dbReference type="RuleBase" id="RU004453"/>
    </source>
</evidence>
<dbReference type="FunCoup" id="G8ZTA0">
    <property type="interactions" value="638"/>
</dbReference>
<dbReference type="GO" id="GO:0008843">
    <property type="term" value="F:endochitinase activity"/>
    <property type="evidence" value="ECO:0007669"/>
    <property type="project" value="UniProtKB-EC"/>
</dbReference>
<dbReference type="InterPro" id="IPR050314">
    <property type="entry name" value="Glycosyl_Hydrlase_18"/>
</dbReference>
<keyword evidence="10" id="KW-0472">Membrane</keyword>
<evidence type="ECO:0000256" key="1">
    <source>
        <dbReference type="ARBA" id="ARBA00000822"/>
    </source>
</evidence>
<dbReference type="GO" id="GO:0008061">
    <property type="term" value="F:chitin binding"/>
    <property type="evidence" value="ECO:0007669"/>
    <property type="project" value="InterPro"/>
</dbReference>
<dbReference type="eggNOG" id="KOG2806">
    <property type="taxonomic scope" value="Eukaryota"/>
</dbReference>
<evidence type="ECO:0000256" key="3">
    <source>
        <dbReference type="ARBA" id="ARBA00022801"/>
    </source>
</evidence>
<dbReference type="SMART" id="SM00636">
    <property type="entry name" value="Glyco_18"/>
    <property type="match status" value="1"/>
</dbReference>
<dbReference type="PROSITE" id="PS01095">
    <property type="entry name" value="GH18_1"/>
    <property type="match status" value="1"/>
</dbReference>
<evidence type="ECO:0000259" key="11">
    <source>
        <dbReference type="PROSITE" id="PS51910"/>
    </source>
</evidence>
<keyword evidence="13" id="KW-1185">Reference proteome</keyword>
<comment type="catalytic activity">
    <reaction evidence="1">
        <text>Random endo-hydrolysis of N-acetyl-beta-D-glucosaminide (1-&gt;4)-beta-linkages in chitin and chitodextrins.</text>
        <dbReference type="EC" id="3.2.1.14"/>
    </reaction>
</comment>
<dbReference type="SUPFAM" id="SSF54556">
    <property type="entry name" value="Chitinase insertion domain"/>
    <property type="match status" value="1"/>
</dbReference>
<dbReference type="PANTHER" id="PTHR11177">
    <property type="entry name" value="CHITINASE"/>
    <property type="match status" value="1"/>
</dbReference>
<dbReference type="CDD" id="cd06548">
    <property type="entry name" value="GH18_chitinase"/>
    <property type="match status" value="1"/>
</dbReference>
<evidence type="ECO:0000256" key="4">
    <source>
        <dbReference type="ARBA" id="ARBA00023024"/>
    </source>
</evidence>
<evidence type="ECO:0000313" key="12">
    <source>
        <dbReference type="EMBL" id="CCE91844.1"/>
    </source>
</evidence>
<dbReference type="PANTHER" id="PTHR11177:SF317">
    <property type="entry name" value="CHITINASE 12-RELATED"/>
    <property type="match status" value="1"/>
</dbReference>
<feature type="domain" description="GH18" evidence="11">
    <location>
        <begin position="64"/>
        <end position="480"/>
    </location>
</feature>
<dbReference type="GO" id="GO:0030435">
    <property type="term" value="P:sporulation resulting in formation of a cellular spore"/>
    <property type="evidence" value="ECO:0007669"/>
    <property type="project" value="EnsemblFungi"/>
</dbReference>
<evidence type="ECO:0000256" key="10">
    <source>
        <dbReference type="SAM" id="Phobius"/>
    </source>
</evidence>
<dbReference type="RefSeq" id="XP_003681055.1">
    <property type="nucleotide sequence ID" value="XM_003681007.1"/>
</dbReference>
<reference evidence="12 13" key="1">
    <citation type="journal article" date="2011" name="Proc. Natl. Acad. Sci. U.S.A.">
        <title>Evolutionary erosion of yeast sex chromosomes by mating-type switching accidents.</title>
        <authorList>
            <person name="Gordon J.L."/>
            <person name="Armisen D."/>
            <person name="Proux-Wera E."/>
            <person name="Oheigeartaigh S.S."/>
            <person name="Byrne K.P."/>
            <person name="Wolfe K.H."/>
        </authorList>
    </citation>
    <scope>NUCLEOTIDE SEQUENCE [LARGE SCALE GENOMIC DNA]</scope>
    <source>
        <strain evidence="13">ATCC 10662 / CBS 1146 / NBRC 0425 / NCYC 2629 / NRRL Y-866</strain>
    </source>
</reference>
<dbReference type="GO" id="GO:0006032">
    <property type="term" value="P:chitin catabolic process"/>
    <property type="evidence" value="ECO:0007669"/>
    <property type="project" value="UniProtKB-KW"/>
</dbReference>
<evidence type="ECO:0000256" key="2">
    <source>
        <dbReference type="ARBA" id="ARBA00012729"/>
    </source>
</evidence>
<organism evidence="12 13">
    <name type="scientific">Torulaspora delbrueckii</name>
    <name type="common">Yeast</name>
    <name type="synonym">Candida colliculosa</name>
    <dbReference type="NCBI Taxonomy" id="4950"/>
    <lineage>
        <taxon>Eukaryota</taxon>
        <taxon>Fungi</taxon>
        <taxon>Dikarya</taxon>
        <taxon>Ascomycota</taxon>
        <taxon>Saccharomycotina</taxon>
        <taxon>Saccharomycetes</taxon>
        <taxon>Saccharomycetales</taxon>
        <taxon>Saccharomycetaceae</taxon>
        <taxon>Torulaspora</taxon>
    </lineage>
</organism>
<dbReference type="GO" id="GO:0000272">
    <property type="term" value="P:polysaccharide catabolic process"/>
    <property type="evidence" value="ECO:0007669"/>
    <property type="project" value="UniProtKB-KW"/>
</dbReference>